<evidence type="ECO:0000313" key="1">
    <source>
        <dbReference type="EMBL" id="ABI67852.1"/>
    </source>
</evidence>
<protein>
    <submittedName>
        <fullName evidence="1">Glycine reductase complex protein GrdD</fullName>
    </submittedName>
</protein>
<dbReference type="RefSeq" id="WP_011639957.1">
    <property type="nucleotide sequence ID" value="NC_008346.1"/>
</dbReference>
<accession>Q0AZK2</accession>
<gene>
    <name evidence="1" type="ordered locus">Swol_0518</name>
</gene>
<dbReference type="HOGENOM" id="CLU_2276102_0_0_9"/>
<dbReference type="Proteomes" id="UP000001968">
    <property type="component" value="Chromosome"/>
</dbReference>
<evidence type="ECO:0000313" key="2">
    <source>
        <dbReference type="Proteomes" id="UP000001968"/>
    </source>
</evidence>
<keyword evidence="2" id="KW-1185">Reference proteome</keyword>
<reference evidence="2" key="1">
    <citation type="journal article" date="2010" name="Environ. Microbiol.">
        <title>The genome of Syntrophomonas wolfei: new insights into syntrophic metabolism and biohydrogen production.</title>
        <authorList>
            <person name="Sieber J.R."/>
            <person name="Sims D.R."/>
            <person name="Han C."/>
            <person name="Kim E."/>
            <person name="Lykidis A."/>
            <person name="Lapidus A.L."/>
            <person name="McDonnald E."/>
            <person name="Rohlin L."/>
            <person name="Culley D.E."/>
            <person name="Gunsalus R."/>
            <person name="McInerney M.J."/>
        </authorList>
    </citation>
    <scope>NUCLEOTIDE SEQUENCE [LARGE SCALE GENOMIC DNA]</scope>
    <source>
        <strain evidence="2">DSM 2245B / Goettingen</strain>
    </source>
</reference>
<organism evidence="1 2">
    <name type="scientific">Syntrophomonas wolfei subsp. wolfei (strain DSM 2245B / Goettingen)</name>
    <dbReference type="NCBI Taxonomy" id="335541"/>
    <lineage>
        <taxon>Bacteria</taxon>
        <taxon>Bacillati</taxon>
        <taxon>Bacillota</taxon>
        <taxon>Clostridia</taxon>
        <taxon>Eubacteriales</taxon>
        <taxon>Syntrophomonadaceae</taxon>
        <taxon>Syntrophomonas</taxon>
    </lineage>
</organism>
<dbReference type="EMBL" id="CP000448">
    <property type="protein sequence ID" value="ABI67852.1"/>
    <property type="molecule type" value="Genomic_DNA"/>
</dbReference>
<sequence length="102" mass="10985">MLFFIFKGVAAEISKAKQAGWIVEIAKPAQEAAGKEVAPPPEKVVDSQIPGIDILELEDAVKVLWKEQIFTSSGMSCTGPVILVAGEDRDKALEILKSNGYL</sequence>
<dbReference type="OrthoDB" id="9769886at2"/>
<dbReference type="AlphaFoldDB" id="Q0AZK2"/>
<name>Q0AZK2_SYNWW</name>
<dbReference type="KEGG" id="swo:Swol_0518"/>
<proteinExistence type="predicted"/>
<dbReference type="STRING" id="335541.Swol_0518"/>
<dbReference type="eggNOG" id="COG0416">
    <property type="taxonomic scope" value="Bacteria"/>
</dbReference>